<dbReference type="AlphaFoldDB" id="A0AAN8WPM4"/>
<protein>
    <submittedName>
        <fullName evidence="1">Uncharacterized protein</fullName>
    </submittedName>
</protein>
<evidence type="ECO:0000313" key="1">
    <source>
        <dbReference type="EMBL" id="KAK7069882.1"/>
    </source>
</evidence>
<reference evidence="1 2" key="1">
    <citation type="submission" date="2023-11" db="EMBL/GenBank/DDBJ databases">
        <title>Halocaridina rubra genome assembly.</title>
        <authorList>
            <person name="Smith C."/>
        </authorList>
    </citation>
    <scope>NUCLEOTIDE SEQUENCE [LARGE SCALE GENOMIC DNA]</scope>
    <source>
        <strain evidence="1">EP-1</strain>
        <tissue evidence="1">Whole</tissue>
    </source>
</reference>
<name>A0AAN8WPM4_HALRR</name>
<comment type="caution">
    <text evidence="1">The sequence shown here is derived from an EMBL/GenBank/DDBJ whole genome shotgun (WGS) entry which is preliminary data.</text>
</comment>
<dbReference type="EMBL" id="JAXCGZ010015721">
    <property type="protein sequence ID" value="KAK7069882.1"/>
    <property type="molecule type" value="Genomic_DNA"/>
</dbReference>
<dbReference type="Proteomes" id="UP001381693">
    <property type="component" value="Unassembled WGS sequence"/>
</dbReference>
<feature type="non-terminal residue" evidence="1">
    <location>
        <position position="58"/>
    </location>
</feature>
<organism evidence="1 2">
    <name type="scientific">Halocaridina rubra</name>
    <name type="common">Hawaiian red shrimp</name>
    <dbReference type="NCBI Taxonomy" id="373956"/>
    <lineage>
        <taxon>Eukaryota</taxon>
        <taxon>Metazoa</taxon>
        <taxon>Ecdysozoa</taxon>
        <taxon>Arthropoda</taxon>
        <taxon>Crustacea</taxon>
        <taxon>Multicrustacea</taxon>
        <taxon>Malacostraca</taxon>
        <taxon>Eumalacostraca</taxon>
        <taxon>Eucarida</taxon>
        <taxon>Decapoda</taxon>
        <taxon>Pleocyemata</taxon>
        <taxon>Caridea</taxon>
        <taxon>Atyoidea</taxon>
        <taxon>Atyidae</taxon>
        <taxon>Halocaridina</taxon>
    </lineage>
</organism>
<gene>
    <name evidence="1" type="ORF">SK128_020831</name>
</gene>
<evidence type="ECO:0000313" key="2">
    <source>
        <dbReference type="Proteomes" id="UP001381693"/>
    </source>
</evidence>
<sequence>VLEGNTVFWPSSLEKENSEGRASNQASVAEIISELELKLSSLEMFLQLWKEVIVEEGQ</sequence>
<feature type="non-terminal residue" evidence="1">
    <location>
        <position position="1"/>
    </location>
</feature>
<proteinExistence type="predicted"/>
<accession>A0AAN8WPM4</accession>
<keyword evidence="2" id="KW-1185">Reference proteome</keyword>